<feature type="compositionally biased region" description="Polar residues" evidence="1">
    <location>
        <begin position="136"/>
        <end position="145"/>
    </location>
</feature>
<reference evidence="3" key="1">
    <citation type="submission" date="2025-08" db="UniProtKB">
        <authorList>
            <consortium name="RefSeq"/>
        </authorList>
    </citation>
    <scope>IDENTIFICATION</scope>
</reference>
<evidence type="ECO:0000313" key="3">
    <source>
        <dbReference type="RefSeq" id="XP_013989673.1"/>
    </source>
</evidence>
<proteinExistence type="predicted"/>
<keyword evidence="2" id="KW-1185">Reference proteome</keyword>
<evidence type="ECO:0000313" key="2">
    <source>
        <dbReference type="Proteomes" id="UP001652741"/>
    </source>
</evidence>
<feature type="region of interest" description="Disordered" evidence="1">
    <location>
        <begin position="77"/>
        <end position="175"/>
    </location>
</feature>
<dbReference type="Proteomes" id="UP001652741">
    <property type="component" value="Chromosome ssa13"/>
</dbReference>
<dbReference type="GeneID" id="106566297"/>
<evidence type="ECO:0000256" key="1">
    <source>
        <dbReference type="SAM" id="MobiDB-lite"/>
    </source>
</evidence>
<protein>
    <submittedName>
        <fullName evidence="3">Proline-rich receptor-like protein kinase PERK10 isoform X1</fullName>
    </submittedName>
</protein>
<gene>
    <name evidence="3" type="primary">LOC106566297</name>
</gene>
<organism evidence="2 3">
    <name type="scientific">Salmo salar</name>
    <name type="common">Atlantic salmon</name>
    <dbReference type="NCBI Taxonomy" id="8030"/>
    <lineage>
        <taxon>Eukaryota</taxon>
        <taxon>Metazoa</taxon>
        <taxon>Chordata</taxon>
        <taxon>Craniata</taxon>
        <taxon>Vertebrata</taxon>
        <taxon>Euteleostomi</taxon>
        <taxon>Actinopterygii</taxon>
        <taxon>Neopterygii</taxon>
        <taxon>Teleostei</taxon>
        <taxon>Protacanthopterygii</taxon>
        <taxon>Salmoniformes</taxon>
        <taxon>Salmonidae</taxon>
        <taxon>Salmoninae</taxon>
        <taxon>Salmo</taxon>
    </lineage>
</organism>
<dbReference type="RefSeq" id="XP_013989673.1">
    <property type="nucleotide sequence ID" value="XM_014134198.2"/>
</dbReference>
<feature type="compositionally biased region" description="Pro residues" evidence="1">
    <location>
        <begin position="86"/>
        <end position="108"/>
    </location>
</feature>
<dbReference type="OrthoDB" id="8854917at2759"/>
<name>A0A1S3LFF2_SALSA</name>
<dbReference type="KEGG" id="sasa:106566297"/>
<dbReference type="AlphaFoldDB" id="A0A1S3LFF2"/>
<sequence>MTSVNSPACLLARNQFYRNTTSPTESIKPNAVYSLSDWSMLQVLVWVTMSTQPGFPGAGGISKGRWVSVVLGEPQTMHRPVQPTAPSSPPPSPSAPVQHPGPAPPSPAPRSSSPVQLPVQRPRSSVPGPAPRVQRPRSSAPQPTERSSRVTPPPINRLKHKEGKTPRGRRGRRHLPLCLSSQHRNMDLIKPVGVEHVLHFASLPILP</sequence>
<feature type="compositionally biased region" description="Basic residues" evidence="1">
    <location>
        <begin position="157"/>
        <end position="175"/>
    </location>
</feature>
<accession>A0A1S3LFF2</accession>